<dbReference type="GO" id="GO:0016887">
    <property type="term" value="F:ATP hydrolysis activity"/>
    <property type="evidence" value="ECO:0007669"/>
    <property type="project" value="InterPro"/>
</dbReference>
<feature type="domain" description="ABC transporter" evidence="5">
    <location>
        <begin position="6"/>
        <end position="237"/>
    </location>
</feature>
<evidence type="ECO:0000259" key="5">
    <source>
        <dbReference type="PROSITE" id="PS50893"/>
    </source>
</evidence>
<name>A0A1Y3QRA9_9BACT</name>
<dbReference type="InterPro" id="IPR003439">
    <property type="entry name" value="ABC_transporter-like_ATP-bd"/>
</dbReference>
<evidence type="ECO:0000313" key="6">
    <source>
        <dbReference type="EMBL" id="KAA2375832.1"/>
    </source>
</evidence>
<reference evidence="7" key="2">
    <citation type="journal article" date="2018" name="BMC Genomics">
        <title>Whole genome sequencing and function prediction of 133 gut anaerobes isolated from chicken caecum in pure cultures.</title>
        <authorList>
            <person name="Medvecky M."/>
            <person name="Cejkova D."/>
            <person name="Polansky O."/>
            <person name="Karasova D."/>
            <person name="Kubasova T."/>
            <person name="Cizek A."/>
            <person name="Rychlik I."/>
        </authorList>
    </citation>
    <scope>NUCLEOTIDE SEQUENCE</scope>
    <source>
        <strain evidence="7">An90</strain>
    </source>
</reference>
<protein>
    <submittedName>
        <fullName evidence="6 7">ABC transporter ATP-binding protein</fullName>
    </submittedName>
</protein>
<evidence type="ECO:0000256" key="4">
    <source>
        <dbReference type="ARBA" id="ARBA00022840"/>
    </source>
</evidence>
<dbReference type="EMBL" id="NFHB01000009">
    <property type="protein sequence ID" value="OUN02231.1"/>
    <property type="molecule type" value="Genomic_DNA"/>
</dbReference>
<evidence type="ECO:0000256" key="2">
    <source>
        <dbReference type="ARBA" id="ARBA00022448"/>
    </source>
</evidence>
<dbReference type="AlphaFoldDB" id="A0A1Y3QRA9"/>
<dbReference type="eggNOG" id="COG1131">
    <property type="taxonomic scope" value="Bacteria"/>
</dbReference>
<evidence type="ECO:0000256" key="1">
    <source>
        <dbReference type="ARBA" id="ARBA00005417"/>
    </source>
</evidence>
<proteinExistence type="inferred from homology"/>
<dbReference type="Gene3D" id="3.40.50.300">
    <property type="entry name" value="P-loop containing nucleotide triphosphate hydrolases"/>
    <property type="match status" value="1"/>
</dbReference>
<keyword evidence="4 7" id="KW-0067">ATP-binding</keyword>
<evidence type="ECO:0000313" key="9">
    <source>
        <dbReference type="Proteomes" id="UP000322940"/>
    </source>
</evidence>
<gene>
    <name evidence="7" type="ORF">B5G41_12785</name>
    <name evidence="6" type="ORF">F2Y10_14405</name>
</gene>
<reference evidence="6 9" key="3">
    <citation type="journal article" date="2019" name="Nat. Med.">
        <title>A library of human gut bacterial isolates paired with longitudinal multiomics data enables mechanistic microbiome research.</title>
        <authorList>
            <person name="Poyet M."/>
            <person name="Groussin M."/>
            <person name="Gibbons S.M."/>
            <person name="Avila-Pacheco J."/>
            <person name="Jiang X."/>
            <person name="Kearney S.M."/>
            <person name="Perrotta A.R."/>
            <person name="Berdy B."/>
            <person name="Zhao S."/>
            <person name="Lieberman T.D."/>
            <person name="Swanson P.K."/>
            <person name="Smith M."/>
            <person name="Roesemann S."/>
            <person name="Alexander J.E."/>
            <person name="Rich S.A."/>
            <person name="Livny J."/>
            <person name="Vlamakis H."/>
            <person name="Clish C."/>
            <person name="Bullock K."/>
            <person name="Deik A."/>
            <person name="Scott J."/>
            <person name="Pierce K.A."/>
            <person name="Xavier R.J."/>
            <person name="Alm E.J."/>
        </authorList>
    </citation>
    <scope>NUCLEOTIDE SEQUENCE [LARGE SCALE GENOMIC DNA]</scope>
    <source>
        <strain evidence="6 9">BIOML-A266</strain>
    </source>
</reference>
<accession>A0A1Y3QRA9</accession>
<dbReference type="Proteomes" id="UP000322940">
    <property type="component" value="Unassembled WGS sequence"/>
</dbReference>
<dbReference type="Pfam" id="PF00005">
    <property type="entry name" value="ABC_tran"/>
    <property type="match status" value="1"/>
</dbReference>
<sequence>MAEEVIVLTDLTKKYGAFTAVDRICLSVAKGEVFGLLGPNGAGKSTTILMMLGLTEPTSGNVSICGIDATHNPIEVKRRIGYLPEDVGFYDDMTGVENLMYTAALNGIARGEAHSRAVRLMERVGLGEQMEKKAGKYSRGMRQRLGLADVLIKQPQIVILDEPTSGIDPAGVQEFIALIKQLSSEGQLTVLFSSHNLEQVQKVCDRVGLFNRGRLVAQIGLEELRRENRDLADVYNRYFTEGGGQHD</sequence>
<dbReference type="PROSITE" id="PS50893">
    <property type="entry name" value="ABC_TRANSPORTER_2"/>
    <property type="match status" value="1"/>
</dbReference>
<dbReference type="SMART" id="SM00382">
    <property type="entry name" value="AAA"/>
    <property type="match status" value="1"/>
</dbReference>
<evidence type="ECO:0000313" key="7">
    <source>
        <dbReference type="EMBL" id="OUN02231.1"/>
    </source>
</evidence>
<comment type="similarity">
    <text evidence="1">Belongs to the ABC transporter superfamily.</text>
</comment>
<keyword evidence="3" id="KW-0547">Nucleotide-binding</keyword>
<dbReference type="InterPro" id="IPR003593">
    <property type="entry name" value="AAA+_ATPase"/>
</dbReference>
<evidence type="ECO:0000256" key="3">
    <source>
        <dbReference type="ARBA" id="ARBA00022741"/>
    </source>
</evidence>
<dbReference type="RefSeq" id="WP_087403301.1">
    <property type="nucleotide sequence ID" value="NZ_JADCKD010000010.1"/>
</dbReference>
<dbReference type="PANTHER" id="PTHR43335:SF4">
    <property type="entry name" value="ABC TRANSPORTER, ATP-BINDING PROTEIN"/>
    <property type="match status" value="1"/>
</dbReference>
<dbReference type="GO" id="GO:0005524">
    <property type="term" value="F:ATP binding"/>
    <property type="evidence" value="ECO:0007669"/>
    <property type="project" value="UniProtKB-KW"/>
</dbReference>
<evidence type="ECO:0000313" key="8">
    <source>
        <dbReference type="Proteomes" id="UP000195772"/>
    </source>
</evidence>
<dbReference type="Proteomes" id="UP000195772">
    <property type="component" value="Unassembled WGS sequence"/>
</dbReference>
<organism evidence="7 8">
    <name type="scientific">Alistipes onderdonkii</name>
    <dbReference type="NCBI Taxonomy" id="328813"/>
    <lineage>
        <taxon>Bacteria</taxon>
        <taxon>Pseudomonadati</taxon>
        <taxon>Bacteroidota</taxon>
        <taxon>Bacteroidia</taxon>
        <taxon>Bacteroidales</taxon>
        <taxon>Rikenellaceae</taxon>
        <taxon>Alistipes</taxon>
    </lineage>
</organism>
<dbReference type="EMBL" id="VVXH01000019">
    <property type="protein sequence ID" value="KAA2375832.1"/>
    <property type="molecule type" value="Genomic_DNA"/>
</dbReference>
<dbReference type="SUPFAM" id="SSF52540">
    <property type="entry name" value="P-loop containing nucleoside triphosphate hydrolases"/>
    <property type="match status" value="1"/>
</dbReference>
<dbReference type="OrthoDB" id="9801987at2"/>
<dbReference type="InterPro" id="IPR027417">
    <property type="entry name" value="P-loop_NTPase"/>
</dbReference>
<dbReference type="CDD" id="cd03230">
    <property type="entry name" value="ABC_DR_subfamily_A"/>
    <property type="match status" value="1"/>
</dbReference>
<reference evidence="8" key="1">
    <citation type="submission" date="2017-04" db="EMBL/GenBank/DDBJ databases">
        <title>Function of individual gut microbiota members based on whole genome sequencing of pure cultures obtained from chicken caecum.</title>
        <authorList>
            <person name="Medvecky M."/>
            <person name="Cejkova D."/>
            <person name="Polansky O."/>
            <person name="Karasova D."/>
            <person name="Kubasova T."/>
            <person name="Cizek A."/>
            <person name="Rychlik I."/>
        </authorList>
    </citation>
    <scope>NUCLEOTIDE SEQUENCE [LARGE SCALE GENOMIC DNA]</scope>
    <source>
        <strain evidence="8">An90</strain>
    </source>
</reference>
<keyword evidence="2" id="KW-0813">Transport</keyword>
<dbReference type="PANTHER" id="PTHR43335">
    <property type="entry name" value="ABC TRANSPORTER, ATP-BINDING PROTEIN"/>
    <property type="match status" value="1"/>
</dbReference>
<comment type="caution">
    <text evidence="7">The sequence shown here is derived from an EMBL/GenBank/DDBJ whole genome shotgun (WGS) entry which is preliminary data.</text>
</comment>